<evidence type="ECO:0000256" key="2">
    <source>
        <dbReference type="SAM" id="MobiDB-lite"/>
    </source>
</evidence>
<protein>
    <recommendedName>
        <fullName evidence="3">Amidase domain-containing protein</fullName>
    </recommendedName>
</protein>
<evidence type="ECO:0000313" key="4">
    <source>
        <dbReference type="EMBL" id="GEO15123.1"/>
    </source>
</evidence>
<feature type="domain" description="Amidase" evidence="3">
    <location>
        <begin position="24"/>
        <end position="165"/>
    </location>
</feature>
<organism evidence="4 5">
    <name type="scientific">Microvirga aerophila</name>
    <dbReference type="NCBI Taxonomy" id="670291"/>
    <lineage>
        <taxon>Bacteria</taxon>
        <taxon>Pseudomonadati</taxon>
        <taxon>Pseudomonadota</taxon>
        <taxon>Alphaproteobacteria</taxon>
        <taxon>Hyphomicrobiales</taxon>
        <taxon>Methylobacteriaceae</taxon>
        <taxon>Microvirga</taxon>
    </lineage>
</organism>
<dbReference type="Gene3D" id="3.90.1300.10">
    <property type="entry name" value="Amidase signature (AS) domain"/>
    <property type="match status" value="1"/>
</dbReference>
<comment type="caution">
    <text evidence="4">The sequence shown here is derived from an EMBL/GenBank/DDBJ whole genome shotgun (WGS) entry which is preliminary data.</text>
</comment>
<gene>
    <name evidence="4" type="ORF">MAE02_28190</name>
</gene>
<comment type="similarity">
    <text evidence="1">Belongs to the amidase family.</text>
</comment>
<feature type="region of interest" description="Disordered" evidence="2">
    <location>
        <begin position="131"/>
        <end position="152"/>
    </location>
</feature>
<dbReference type="InterPro" id="IPR000120">
    <property type="entry name" value="Amidase"/>
</dbReference>
<dbReference type="Pfam" id="PF01425">
    <property type="entry name" value="Amidase"/>
    <property type="match status" value="1"/>
</dbReference>
<dbReference type="EMBL" id="BJYU01000035">
    <property type="protein sequence ID" value="GEO15123.1"/>
    <property type="molecule type" value="Genomic_DNA"/>
</dbReference>
<reference evidence="4 5" key="1">
    <citation type="submission" date="2019-07" db="EMBL/GenBank/DDBJ databases">
        <title>Whole genome shotgun sequence of Microvirga aerophila NBRC 106136.</title>
        <authorList>
            <person name="Hosoyama A."/>
            <person name="Uohara A."/>
            <person name="Ohji S."/>
            <person name="Ichikawa N."/>
        </authorList>
    </citation>
    <scope>NUCLEOTIDE SEQUENCE [LARGE SCALE GENOMIC DNA]</scope>
    <source>
        <strain evidence="4 5">NBRC 106136</strain>
    </source>
</reference>
<dbReference type="Proteomes" id="UP000321085">
    <property type="component" value="Unassembled WGS sequence"/>
</dbReference>
<dbReference type="PANTHER" id="PTHR11895:SF7">
    <property type="entry name" value="GLUTAMYL-TRNA(GLN) AMIDOTRANSFERASE SUBUNIT A, MITOCHONDRIAL"/>
    <property type="match status" value="1"/>
</dbReference>
<dbReference type="AlphaFoldDB" id="A0A512BT01"/>
<dbReference type="InterPro" id="IPR023631">
    <property type="entry name" value="Amidase_dom"/>
</dbReference>
<dbReference type="InterPro" id="IPR036928">
    <property type="entry name" value="AS_sf"/>
</dbReference>
<name>A0A512BT01_9HYPH</name>
<evidence type="ECO:0000256" key="1">
    <source>
        <dbReference type="ARBA" id="ARBA00009199"/>
    </source>
</evidence>
<accession>A0A512BT01</accession>
<evidence type="ECO:0000259" key="3">
    <source>
        <dbReference type="Pfam" id="PF01425"/>
    </source>
</evidence>
<dbReference type="GO" id="GO:0003824">
    <property type="term" value="F:catalytic activity"/>
    <property type="evidence" value="ECO:0007669"/>
    <property type="project" value="InterPro"/>
</dbReference>
<evidence type="ECO:0000313" key="5">
    <source>
        <dbReference type="Proteomes" id="UP000321085"/>
    </source>
</evidence>
<proteinExistence type="inferred from homology"/>
<keyword evidence="5" id="KW-1185">Reference proteome</keyword>
<dbReference type="SUPFAM" id="SSF75304">
    <property type="entry name" value="Amidase signature (AS) enzymes"/>
    <property type="match status" value="1"/>
</dbReference>
<dbReference type="PANTHER" id="PTHR11895">
    <property type="entry name" value="TRANSAMIDASE"/>
    <property type="match status" value="1"/>
</dbReference>
<sequence>MTGCPTALEAARRIASGNLTSEALVRACLDRIGEREPQVQAWQHLEQHLDMDAALKMARYLDQFGSGPLKGIPIGVKDIIDTADMPTRYGSPLYETFRPPRDAACVALARRAGALILGKTVTTEFAYFQAGKTRNPHDPNRTPGGSSSGSAAAVASGMVPLAFGT</sequence>